<name>A0ABR6WC74_9BACT</name>
<dbReference type="RefSeq" id="WP_186740361.1">
    <property type="nucleotide sequence ID" value="NZ_VFIA01000039.1"/>
</dbReference>
<dbReference type="Proteomes" id="UP000700732">
    <property type="component" value="Unassembled WGS sequence"/>
</dbReference>
<dbReference type="PANTHER" id="PTHR12526:SF630">
    <property type="entry name" value="GLYCOSYLTRANSFERASE"/>
    <property type="match status" value="1"/>
</dbReference>
<dbReference type="Pfam" id="PF13692">
    <property type="entry name" value="Glyco_trans_1_4"/>
    <property type="match status" value="1"/>
</dbReference>
<gene>
    <name evidence="1" type="ORF">FH603_4705</name>
</gene>
<dbReference type="Gene3D" id="3.40.50.2000">
    <property type="entry name" value="Glycogen Phosphorylase B"/>
    <property type="match status" value="1"/>
</dbReference>
<reference evidence="1 2" key="1">
    <citation type="submission" date="2019-06" db="EMBL/GenBank/DDBJ databases">
        <title>Spirosoma utsteinense sp. nov. isolated from Antarctic ice-free soils.</title>
        <authorList>
            <person name="Tahon G."/>
        </authorList>
    </citation>
    <scope>NUCLEOTIDE SEQUENCE [LARGE SCALE GENOMIC DNA]</scope>
    <source>
        <strain evidence="1 2">LMG 31447</strain>
    </source>
</reference>
<accession>A0ABR6WC74</accession>
<dbReference type="SUPFAM" id="SSF53756">
    <property type="entry name" value="UDP-Glycosyltransferase/glycogen phosphorylase"/>
    <property type="match status" value="1"/>
</dbReference>
<proteinExistence type="predicted"/>
<comment type="caution">
    <text evidence="1">The sequence shown here is derived from an EMBL/GenBank/DDBJ whole genome shotgun (WGS) entry which is preliminary data.</text>
</comment>
<evidence type="ECO:0000313" key="2">
    <source>
        <dbReference type="Proteomes" id="UP000700732"/>
    </source>
</evidence>
<dbReference type="EMBL" id="VFIA01000039">
    <property type="protein sequence ID" value="MBC3794178.1"/>
    <property type="molecule type" value="Genomic_DNA"/>
</dbReference>
<protein>
    <submittedName>
        <fullName evidence="1">Glycosyltransferase involved in cell wall biosynthesis</fullName>
    </submittedName>
</protein>
<dbReference type="PANTHER" id="PTHR12526">
    <property type="entry name" value="GLYCOSYLTRANSFERASE"/>
    <property type="match status" value="1"/>
</dbReference>
<organism evidence="1 2">
    <name type="scientific">Spirosoma utsteinense</name>
    <dbReference type="NCBI Taxonomy" id="2585773"/>
    <lineage>
        <taxon>Bacteria</taxon>
        <taxon>Pseudomonadati</taxon>
        <taxon>Bacteroidota</taxon>
        <taxon>Cytophagia</taxon>
        <taxon>Cytophagales</taxon>
        <taxon>Cytophagaceae</taxon>
        <taxon>Spirosoma</taxon>
    </lineage>
</organism>
<keyword evidence="2" id="KW-1185">Reference proteome</keyword>
<dbReference type="Gene3D" id="3.40.50.11010">
    <property type="match status" value="1"/>
</dbReference>
<evidence type="ECO:0000313" key="1">
    <source>
        <dbReference type="EMBL" id="MBC3794178.1"/>
    </source>
</evidence>
<sequence>MKQFDSIICIAQTPWKGDFQKAAVQLMTALSVRHRVLFVDYMYTLKDLAEGLAGRKDVPVKALLHLTSSLTSIPTQPGGELYVWMPPVMMPFNWLQAKAHDQLLPQNTNRLAGGLRAVMKRLAMQRPLVVNAFNPVVGLPLLGRLNECATIYYCFDEITTAGDWMSRHGQRYETDFLQRVDAVVTTSETLRQDKSALQPHTFCVKNGVNFDLFNQARQLAKRMPPIKQVVGYLGTADNRVDLDIMEYCARTMPEVEFQFIGEVHEPQLTYRLGVLPNVTFIPPRQPADLPPLLAGLSVGIIPFVCNRHTYTIYPLKINEYLAAGLPVVSTPFSILDEFRDIIELADTPERFAQALQRALADKDSQRLQQRVDMAQRNTWEQRALEFEAVIEQVPNAWKQDQPV</sequence>